<gene>
    <name evidence="1" type="ORF">AVEN_56742_1</name>
</gene>
<dbReference type="Proteomes" id="UP000499080">
    <property type="component" value="Unassembled WGS sequence"/>
</dbReference>
<proteinExistence type="predicted"/>
<accession>A0A4Y2IT67</accession>
<evidence type="ECO:0000313" key="1">
    <source>
        <dbReference type="EMBL" id="GBM81033.1"/>
    </source>
</evidence>
<organism evidence="1 2">
    <name type="scientific">Araneus ventricosus</name>
    <name type="common">Orbweaver spider</name>
    <name type="synonym">Epeira ventricosa</name>
    <dbReference type="NCBI Taxonomy" id="182803"/>
    <lineage>
        <taxon>Eukaryota</taxon>
        <taxon>Metazoa</taxon>
        <taxon>Ecdysozoa</taxon>
        <taxon>Arthropoda</taxon>
        <taxon>Chelicerata</taxon>
        <taxon>Arachnida</taxon>
        <taxon>Araneae</taxon>
        <taxon>Araneomorphae</taxon>
        <taxon>Entelegynae</taxon>
        <taxon>Araneoidea</taxon>
        <taxon>Araneidae</taxon>
        <taxon>Araneus</taxon>
    </lineage>
</organism>
<reference evidence="1 2" key="1">
    <citation type="journal article" date="2019" name="Sci. Rep.">
        <title>Orb-weaving spider Araneus ventricosus genome elucidates the spidroin gene catalogue.</title>
        <authorList>
            <person name="Kono N."/>
            <person name="Nakamura H."/>
            <person name="Ohtoshi R."/>
            <person name="Moran D.A.P."/>
            <person name="Shinohara A."/>
            <person name="Yoshida Y."/>
            <person name="Fujiwara M."/>
            <person name="Mori M."/>
            <person name="Tomita M."/>
            <person name="Arakawa K."/>
        </authorList>
    </citation>
    <scope>NUCLEOTIDE SEQUENCE [LARGE SCALE GENOMIC DNA]</scope>
</reference>
<dbReference type="AlphaFoldDB" id="A0A4Y2IT67"/>
<keyword evidence="2" id="KW-1185">Reference proteome</keyword>
<comment type="caution">
    <text evidence="1">The sequence shown here is derived from an EMBL/GenBank/DDBJ whole genome shotgun (WGS) entry which is preliminary data.</text>
</comment>
<sequence>MIRTSELQVPARNFYTETEKAFSFNKLRGLFWYPRLGWESGWVPHVNNGTQPNRGYQNRPLNGNQGCYTTHLWWNRISNPSQTFLSQTLPPWYTNQKQAFHRNEKSFVSNQAFLQKRSLGESNLNSMILQFETLPLRYER</sequence>
<evidence type="ECO:0000313" key="2">
    <source>
        <dbReference type="Proteomes" id="UP000499080"/>
    </source>
</evidence>
<protein>
    <submittedName>
        <fullName evidence="1">Uncharacterized protein</fullName>
    </submittedName>
</protein>
<name>A0A4Y2IT67_ARAVE</name>
<dbReference type="EMBL" id="BGPR01002919">
    <property type="protein sequence ID" value="GBM81033.1"/>
    <property type="molecule type" value="Genomic_DNA"/>
</dbReference>